<evidence type="ECO:0000313" key="4">
    <source>
        <dbReference type="EMBL" id="KAH0540799.1"/>
    </source>
</evidence>
<protein>
    <recommendedName>
        <fullName evidence="3">Syntaxin N-terminal domain-containing protein</fullName>
    </recommendedName>
</protein>
<comment type="similarity">
    <text evidence="1">Belongs to the RGS7BP/RGS9BP family.</text>
</comment>
<keyword evidence="5" id="KW-1185">Reference proteome</keyword>
<dbReference type="InterPro" id="IPR006011">
    <property type="entry name" value="Syntaxin_N"/>
</dbReference>
<dbReference type="Pfam" id="PF14523">
    <property type="entry name" value="Syntaxin_2"/>
    <property type="match status" value="1"/>
</dbReference>
<dbReference type="GO" id="GO:0016020">
    <property type="term" value="C:membrane"/>
    <property type="evidence" value="ECO:0007669"/>
    <property type="project" value="InterPro"/>
</dbReference>
<feature type="domain" description="Syntaxin N-terminal" evidence="3">
    <location>
        <begin position="18"/>
        <end position="70"/>
    </location>
</feature>
<keyword evidence="2" id="KW-0734">Signal transduction inhibitor</keyword>
<reference evidence="4 5" key="1">
    <citation type="journal article" date="2021" name="J. Hered.">
        <title>A chromosome-level genome assembly of the parasitoid wasp, Cotesia glomerata (Hymenoptera: Braconidae).</title>
        <authorList>
            <person name="Pinto B.J."/>
            <person name="Weis J.J."/>
            <person name="Gamble T."/>
            <person name="Ode P.J."/>
            <person name="Paul R."/>
            <person name="Zaspel J.M."/>
        </authorList>
    </citation>
    <scope>NUCLEOTIDE SEQUENCE [LARGE SCALE GENOMIC DNA]</scope>
    <source>
        <strain evidence="4">CgM1</strain>
    </source>
</reference>
<dbReference type="Proteomes" id="UP000826195">
    <property type="component" value="Unassembled WGS sequence"/>
</dbReference>
<dbReference type="GO" id="GO:0009968">
    <property type="term" value="P:negative regulation of signal transduction"/>
    <property type="evidence" value="ECO:0007669"/>
    <property type="project" value="UniProtKB-KW"/>
</dbReference>
<evidence type="ECO:0000259" key="3">
    <source>
        <dbReference type="Pfam" id="PF14523"/>
    </source>
</evidence>
<evidence type="ECO:0000256" key="1">
    <source>
        <dbReference type="ARBA" id="ARBA00007457"/>
    </source>
</evidence>
<accession>A0AAV7I4I4</accession>
<name>A0AAV7I4I4_COTGL</name>
<evidence type="ECO:0000256" key="2">
    <source>
        <dbReference type="ARBA" id="ARBA00022700"/>
    </source>
</evidence>
<organism evidence="4 5">
    <name type="scientific">Cotesia glomerata</name>
    <name type="common">Lepidopteran parasitic wasp</name>
    <name type="synonym">Apanteles glomeratus</name>
    <dbReference type="NCBI Taxonomy" id="32391"/>
    <lineage>
        <taxon>Eukaryota</taxon>
        <taxon>Metazoa</taxon>
        <taxon>Ecdysozoa</taxon>
        <taxon>Arthropoda</taxon>
        <taxon>Hexapoda</taxon>
        <taxon>Insecta</taxon>
        <taxon>Pterygota</taxon>
        <taxon>Neoptera</taxon>
        <taxon>Endopterygota</taxon>
        <taxon>Hymenoptera</taxon>
        <taxon>Apocrita</taxon>
        <taxon>Ichneumonoidea</taxon>
        <taxon>Braconidae</taxon>
        <taxon>Microgastrinae</taxon>
        <taxon>Cotesia</taxon>
    </lineage>
</organism>
<dbReference type="EMBL" id="JAHXZJ010002609">
    <property type="protein sequence ID" value="KAH0540799.1"/>
    <property type="molecule type" value="Genomic_DNA"/>
</dbReference>
<evidence type="ECO:0000313" key="5">
    <source>
        <dbReference type="Proteomes" id="UP000826195"/>
    </source>
</evidence>
<dbReference type="InterPro" id="IPR026512">
    <property type="entry name" value="RGS7BP/RGS9BP"/>
</dbReference>
<proteinExistence type="inferred from homology"/>
<sequence>MTQSPTPSTSKLHDDKLITLQIHDINCQVAQFRDLLINIGQPRDGPELRERVRKLRRNCVESCKSTSQLVLPQMRR</sequence>
<gene>
    <name evidence="4" type="ORF">KQX54_020009</name>
</gene>
<dbReference type="PANTHER" id="PTHR21029">
    <property type="entry name" value="R-SEVEN BINDING PROTEIN (R7BP) HOMOLOG"/>
    <property type="match status" value="1"/>
</dbReference>
<dbReference type="Gene3D" id="1.20.58.70">
    <property type="match status" value="1"/>
</dbReference>
<comment type="caution">
    <text evidence="4">The sequence shown here is derived from an EMBL/GenBank/DDBJ whole genome shotgun (WGS) entry which is preliminary data.</text>
</comment>
<dbReference type="AlphaFoldDB" id="A0AAV7I4I4"/>